<evidence type="ECO:0000256" key="3">
    <source>
        <dbReference type="ARBA" id="ARBA00023295"/>
    </source>
</evidence>
<dbReference type="AlphaFoldDB" id="A0A2T3NBN7"/>
<evidence type="ECO:0008006" key="10">
    <source>
        <dbReference type="Google" id="ProtNLM"/>
    </source>
</evidence>
<organism evidence="8 9">
    <name type="scientific">Photobacterium sanctipauli</name>
    <dbReference type="NCBI Taxonomy" id="1342794"/>
    <lineage>
        <taxon>Bacteria</taxon>
        <taxon>Pseudomonadati</taxon>
        <taxon>Pseudomonadota</taxon>
        <taxon>Gammaproteobacteria</taxon>
        <taxon>Vibrionales</taxon>
        <taxon>Vibrionaceae</taxon>
        <taxon>Photobacterium</taxon>
    </lineage>
</organism>
<evidence type="ECO:0000256" key="4">
    <source>
        <dbReference type="RuleBase" id="RU361185"/>
    </source>
</evidence>
<dbReference type="InterPro" id="IPR048395">
    <property type="entry name" value="Glyco_hydro_31_C"/>
</dbReference>
<name>A0A2T3NBN7_9GAMM</name>
<dbReference type="PROSITE" id="PS51257">
    <property type="entry name" value="PROKAR_LIPOPROTEIN"/>
    <property type="match status" value="1"/>
</dbReference>
<evidence type="ECO:0000259" key="7">
    <source>
        <dbReference type="Pfam" id="PF21365"/>
    </source>
</evidence>
<dbReference type="GO" id="GO:0004553">
    <property type="term" value="F:hydrolase activity, hydrolyzing O-glycosyl compounds"/>
    <property type="evidence" value="ECO:0007669"/>
    <property type="project" value="InterPro"/>
</dbReference>
<evidence type="ECO:0000256" key="5">
    <source>
        <dbReference type="SAM" id="SignalP"/>
    </source>
</evidence>
<dbReference type="InterPro" id="IPR013780">
    <property type="entry name" value="Glyco_hydro_b"/>
</dbReference>
<dbReference type="SUPFAM" id="SSF51445">
    <property type="entry name" value="(Trans)glycosidases"/>
    <property type="match status" value="1"/>
</dbReference>
<comment type="similarity">
    <text evidence="1 4">Belongs to the glycosyl hydrolase 31 family.</text>
</comment>
<dbReference type="GO" id="GO:0005975">
    <property type="term" value="P:carbohydrate metabolic process"/>
    <property type="evidence" value="ECO:0007669"/>
    <property type="project" value="InterPro"/>
</dbReference>
<dbReference type="Gene3D" id="3.20.20.80">
    <property type="entry name" value="Glycosidases"/>
    <property type="match status" value="1"/>
</dbReference>
<protein>
    <recommendedName>
        <fullName evidence="10">Glycoside hydrolase</fullName>
    </recommendedName>
</protein>
<evidence type="ECO:0000256" key="2">
    <source>
        <dbReference type="ARBA" id="ARBA00022801"/>
    </source>
</evidence>
<proteinExistence type="inferred from homology"/>
<dbReference type="PANTHER" id="PTHR43053:SF4">
    <property type="entry name" value="MYOGENESIS-REGULATING GLYCOSIDASE"/>
    <property type="match status" value="1"/>
</dbReference>
<keyword evidence="3 4" id="KW-0326">Glycosidase</keyword>
<feature type="chain" id="PRO_5015692137" description="Glycoside hydrolase" evidence="5">
    <location>
        <begin position="34"/>
        <end position="804"/>
    </location>
</feature>
<keyword evidence="2 4" id="KW-0378">Hydrolase</keyword>
<accession>A0A2T3NBN7</accession>
<evidence type="ECO:0000313" key="8">
    <source>
        <dbReference type="EMBL" id="PSW11349.1"/>
    </source>
</evidence>
<keyword evidence="5" id="KW-0732">Signal</keyword>
<dbReference type="InterPro" id="IPR050985">
    <property type="entry name" value="Alpha-glycosidase_related"/>
</dbReference>
<gene>
    <name evidence="8" type="ORF">C9I98_24175</name>
</gene>
<keyword evidence="9" id="KW-1185">Reference proteome</keyword>
<sequence>MSWLRDYMKLFKLSLVALVVSTLVGCNSSSSNNDDTTSEEKKYVVPSIDFTAADDGQVVTVETSDYSFTIDRDQIKLAAFDKSGNKLAGNFSSRGIHFQGSNLGEYNVVYCQAENLENEIDYLVPECDLQEADQSEQKHLHFVIENDKNFLADLFVYPQKNAIRLSINLRNVVVGSRDLALLFSELPDSPVYGFGDMGIKGNMMGSVGDSAIEVKGDGHHDRFVSSFGIMPEHNFGFAQLVSGEERYEPEAYGLVEVSPDKLKLHAFGVDQSKYNYLFIGDNPQEVYKAFSEAKKESGFPDVQPYVEAFGVGWEAWPSLGYNTNQEAVIEDLQAFIDEGYPMRWGVIGSGFWERHGTTTTFGRWNEADYPDPEGMIDWFHDNGLKIMFGLRPNFSVYHPEAAEAETNGYAVTNSDGEPAIFASWEYPKDQPLYMLDAFNQDALAWWRDKTALWGVDGWKEDTMISATPVVPEAQVTPYHDGFANSSMKVLHDRGDIVMARNAYMSSPGSMQRLNDTFGEQLRIPQLVLAYGASAAPNVYTDGIGNASSECAYLTRHTLLSAVTATMAFGKKPWTCSELEEQTMKKAALWHQTYLPTIHSAAVKAFQTGYPYTATPLTIAYPDNPKVRTLYEQNMWQWLIGESLLAHPVFGSELCIGNGEEEECSYGYIQDVYLPEGRWIDFNTGEIYDVDALGDTIKNYDHGQQRIPVFVGNKGILITQDEHEEKFSAEVWPVKPDGESDDFQYFHHNGDTLTLITNESLRDNLSAAIVTNLTTNQQMETAIKNVGNTEVLIFDITPGHDYLIK</sequence>
<comment type="caution">
    <text evidence="8">The sequence shown here is derived from an EMBL/GenBank/DDBJ whole genome shotgun (WGS) entry which is preliminary data.</text>
</comment>
<dbReference type="Pfam" id="PF01055">
    <property type="entry name" value="Glyco_hydro_31_2nd"/>
    <property type="match status" value="1"/>
</dbReference>
<dbReference type="SUPFAM" id="SSF51011">
    <property type="entry name" value="Glycosyl hydrolase domain"/>
    <property type="match status" value="1"/>
</dbReference>
<dbReference type="PANTHER" id="PTHR43053">
    <property type="entry name" value="GLYCOSIDASE FAMILY 31"/>
    <property type="match status" value="1"/>
</dbReference>
<dbReference type="Pfam" id="PF21365">
    <property type="entry name" value="Glyco_hydro_31_3rd"/>
    <property type="match status" value="1"/>
</dbReference>
<reference evidence="8 9" key="1">
    <citation type="submission" date="2018-01" db="EMBL/GenBank/DDBJ databases">
        <title>Whole genome sequencing of Histamine producing bacteria.</title>
        <authorList>
            <person name="Butler K."/>
        </authorList>
    </citation>
    <scope>NUCLEOTIDE SEQUENCE [LARGE SCALE GENOMIC DNA]</scope>
    <source>
        <strain evidence="8 9">DSM 100436</strain>
    </source>
</reference>
<dbReference type="Gene3D" id="2.60.40.1180">
    <property type="entry name" value="Golgi alpha-mannosidase II"/>
    <property type="match status" value="1"/>
</dbReference>
<dbReference type="InterPro" id="IPR000322">
    <property type="entry name" value="Glyco_hydro_31_TIM"/>
</dbReference>
<feature type="domain" description="Glycoside hydrolase family 31 TIM barrel" evidence="6">
    <location>
        <begin position="320"/>
        <end position="499"/>
    </location>
</feature>
<dbReference type="Proteomes" id="UP000241771">
    <property type="component" value="Unassembled WGS sequence"/>
</dbReference>
<evidence type="ECO:0000259" key="6">
    <source>
        <dbReference type="Pfam" id="PF01055"/>
    </source>
</evidence>
<dbReference type="InterPro" id="IPR017853">
    <property type="entry name" value="GH"/>
</dbReference>
<feature type="signal peptide" evidence="5">
    <location>
        <begin position="1"/>
        <end position="33"/>
    </location>
</feature>
<dbReference type="EMBL" id="PYMA01000024">
    <property type="protein sequence ID" value="PSW11349.1"/>
    <property type="molecule type" value="Genomic_DNA"/>
</dbReference>
<evidence type="ECO:0000256" key="1">
    <source>
        <dbReference type="ARBA" id="ARBA00007806"/>
    </source>
</evidence>
<feature type="domain" description="Glycosyl hydrolase family 31 C-terminal" evidence="7">
    <location>
        <begin position="613"/>
        <end position="712"/>
    </location>
</feature>
<evidence type="ECO:0000313" key="9">
    <source>
        <dbReference type="Proteomes" id="UP000241771"/>
    </source>
</evidence>